<evidence type="ECO:0000313" key="2">
    <source>
        <dbReference type="EMBL" id="CAD8134063.1"/>
    </source>
</evidence>
<reference evidence="2" key="1">
    <citation type="submission" date="2021-01" db="EMBL/GenBank/DDBJ databases">
        <authorList>
            <consortium name="Genoscope - CEA"/>
            <person name="William W."/>
        </authorList>
    </citation>
    <scope>NUCLEOTIDE SEQUENCE</scope>
</reference>
<protein>
    <submittedName>
        <fullName evidence="2">Uncharacterized protein</fullName>
    </submittedName>
</protein>
<comment type="caution">
    <text evidence="2">The sequence shown here is derived from an EMBL/GenBank/DDBJ whole genome shotgun (WGS) entry which is preliminary data.</text>
</comment>
<dbReference type="Proteomes" id="UP000683925">
    <property type="component" value="Unassembled WGS sequence"/>
</dbReference>
<accession>A0A8S1S399</accession>
<gene>
    <name evidence="2" type="ORF">POCTA_138.1.T0050241</name>
</gene>
<keyword evidence="1" id="KW-1133">Transmembrane helix</keyword>
<dbReference type="OrthoDB" id="10262287at2759"/>
<evidence type="ECO:0000313" key="3">
    <source>
        <dbReference type="Proteomes" id="UP000683925"/>
    </source>
</evidence>
<evidence type="ECO:0000256" key="1">
    <source>
        <dbReference type="SAM" id="Phobius"/>
    </source>
</evidence>
<feature type="transmembrane region" description="Helical" evidence="1">
    <location>
        <begin position="65"/>
        <end position="83"/>
    </location>
</feature>
<keyword evidence="3" id="KW-1185">Reference proteome</keyword>
<sequence>MKTKLYDFYRREILHMYGTQHIMTLENCEKQVQLEKNLMILIYGKKLKNLCVINEDMLIMMLQKIFYMFFLRLLQQCIFYLLMRVRIFAKNTWGPLVLQALKELPWRSCNTIKFKSTQRRRSQGRSKLNLCHLHSRRDYIWRNSSNTLKKILKFVQPIQSMEINQFKR</sequence>
<dbReference type="EMBL" id="CAJJDP010000004">
    <property type="protein sequence ID" value="CAD8134063.1"/>
    <property type="molecule type" value="Genomic_DNA"/>
</dbReference>
<keyword evidence="1" id="KW-0812">Transmembrane</keyword>
<keyword evidence="1" id="KW-0472">Membrane</keyword>
<organism evidence="2 3">
    <name type="scientific">Paramecium octaurelia</name>
    <dbReference type="NCBI Taxonomy" id="43137"/>
    <lineage>
        <taxon>Eukaryota</taxon>
        <taxon>Sar</taxon>
        <taxon>Alveolata</taxon>
        <taxon>Ciliophora</taxon>
        <taxon>Intramacronucleata</taxon>
        <taxon>Oligohymenophorea</taxon>
        <taxon>Peniculida</taxon>
        <taxon>Parameciidae</taxon>
        <taxon>Paramecium</taxon>
    </lineage>
</organism>
<proteinExistence type="predicted"/>
<name>A0A8S1S399_PAROT</name>
<dbReference type="AlphaFoldDB" id="A0A8S1S399"/>